<feature type="chain" id="PRO_5004242170" evidence="2">
    <location>
        <begin position="35"/>
        <end position="757"/>
    </location>
</feature>
<reference evidence="3 4" key="1">
    <citation type="journal article" date="2005" name="Science">
        <title>The genome of the kinetoplastid parasite, Leishmania major.</title>
        <authorList>
            <person name="Ivens A.C."/>
            <person name="Peacock C.S."/>
            <person name="Worthey E.A."/>
            <person name="Murphy L."/>
            <person name="Aggarwal G."/>
            <person name="Berriman M."/>
            <person name="Sisk E."/>
            <person name="Rajandream M.A."/>
            <person name="Adlem E."/>
            <person name="Aert R."/>
            <person name="Anupama A."/>
            <person name="Apostolou Z."/>
            <person name="Attipoe P."/>
            <person name="Bason N."/>
            <person name="Bauser C."/>
            <person name="Beck A."/>
            <person name="Beverley S.M."/>
            <person name="Bianchettin G."/>
            <person name="Borzym K."/>
            <person name="Bothe G."/>
            <person name="Bruschi C.V."/>
            <person name="Collins M."/>
            <person name="Cadag E."/>
            <person name="Ciarloni L."/>
            <person name="Clayton C."/>
            <person name="Coulson R.M."/>
            <person name="Cronin A."/>
            <person name="Cruz A.K."/>
            <person name="Davies R.M."/>
            <person name="De Gaudenzi J."/>
            <person name="Dobson D.E."/>
            <person name="Duesterhoeft A."/>
            <person name="Fazelina G."/>
            <person name="Fosker N."/>
            <person name="Frasch A.C."/>
            <person name="Fraser A."/>
            <person name="Fuchs M."/>
            <person name="Gabel C."/>
            <person name="Goble A."/>
            <person name="Goffeau A."/>
            <person name="Harris D."/>
            <person name="Hertz-Fowler C."/>
            <person name="Hilbert H."/>
            <person name="Horn D."/>
            <person name="Huang Y."/>
            <person name="Klages S."/>
            <person name="Knights A."/>
            <person name="Kube M."/>
            <person name="Larke N."/>
            <person name="Litvin L."/>
            <person name="Lord A."/>
            <person name="Louie T."/>
            <person name="Marra M."/>
            <person name="Masuy D."/>
            <person name="Matthews K."/>
            <person name="Michaeli S."/>
            <person name="Mottram J.C."/>
            <person name="Muller-Auer S."/>
            <person name="Munden H."/>
            <person name="Nelson S."/>
            <person name="Norbertczak H."/>
            <person name="Oliver K."/>
            <person name="O'neil S."/>
            <person name="Pentony M."/>
            <person name="Pohl T.M."/>
            <person name="Price C."/>
            <person name="Purnelle B."/>
            <person name="Quail M.A."/>
            <person name="Rabbinowitsch E."/>
            <person name="Reinhardt R."/>
            <person name="Rieger M."/>
            <person name="Rinta J."/>
            <person name="Robben J."/>
            <person name="Robertson L."/>
            <person name="Ruiz J.C."/>
            <person name="Rutter S."/>
            <person name="Saunders D."/>
            <person name="Schafer M."/>
            <person name="Schein J."/>
            <person name="Schwartz D.C."/>
            <person name="Seeger K."/>
            <person name="Seyler A."/>
            <person name="Sharp S."/>
            <person name="Shin H."/>
            <person name="Sivam D."/>
            <person name="Squares R."/>
            <person name="Squares S."/>
            <person name="Tosato V."/>
            <person name="Vogt C."/>
            <person name="Volckaert G."/>
            <person name="Wambutt R."/>
            <person name="Warren T."/>
            <person name="Wedler H."/>
            <person name="Woodward J."/>
            <person name="Zhou S."/>
            <person name="Zimmermann W."/>
            <person name="Smith D.F."/>
            <person name="Blackwell J.M."/>
            <person name="Stuart K.D."/>
            <person name="Barrell B."/>
            <person name="Myler P.J."/>
        </authorList>
    </citation>
    <scope>NUCLEOTIDE SEQUENCE [LARGE SCALE GENOMIC DNA]</scope>
    <source>
        <strain evidence="4">MHOM/IL/81/Friedlin</strain>
    </source>
</reference>
<dbReference type="EMBL" id="FR796406">
    <property type="protein sequence ID" value="CAJ02689.1"/>
    <property type="molecule type" value="Genomic_DNA"/>
</dbReference>
<keyword evidence="4" id="KW-1185">Reference proteome</keyword>
<sequence length="757" mass="81504">MGRCIRRVSALKAAAALLLALVAAAAVATTTARAYDHAGITVAGAILVGQNLQGKAGASRILNPFAICANFDTTDAEDTTLLIGGASYFFTLNRYSTYLGFWYGQGSMNLNNGPIDKVRLTGVFGCVTLRPNSSNGLVTSTVYYVQNDGMLYWVSNSVVYLTQVKYGISFVDVTVHDNNVYLLSNQNEIYWCGIGAGGTVVGSACTHITLTGSTEFHQLITVSSDFRGFAVSSSGIFIAPTSDLYWFNLSGVFIAKSAGVTFVDTKFTSSRDTVNRETPVLMAASTSAVYSVTTSGATISYTLVSGKETKSCNPALSNVDSDTSPTFCGIARIYPLNTDTVYMTTGGASVVRAIIVSNTTISDTITRTPFPVYFLDNSSIIPLILDGMNYELVGNSNIPFPYVAINHSTPEVDDSTWDTTFSVDVSNRFFSSVSSAAVVSTPFMGSLHGLQAYYNRTNQILFGDPNVLPMCNLTKMLMIERAVAADARAALQYPYIYTSKAQNFTVNAHPNLTLLKLLMPYPFGEILNESGFFENTTTPAALANVHFNTTMLAAVRNAYTPDFVYDCIFAGNAFPFYILTAAQQQLVRWIIYTAIQEQLAKCAENNPSYTGSDSSSSDSHDDMVPGCVPRVGISNLTELVMPGMPYSNYNIAVFIPESLHYNFSISRCLDGTDWTNVTEYLQQATVARTRKCGTGCIVSIAVVSAVVAAILVVAIVIATSKRRRLATVVAPALTVEPKFASTLDVSSEEGSRNPLNG</sequence>
<dbReference type="VEuPathDB" id="TriTrypDB:LmjF.10.0620"/>
<dbReference type="PROSITE" id="PS51318">
    <property type="entry name" value="TAT"/>
    <property type="match status" value="1"/>
</dbReference>
<dbReference type="GO" id="GO:0005737">
    <property type="term" value="C:cytoplasm"/>
    <property type="evidence" value="ECO:0000266"/>
    <property type="project" value="GeneDB"/>
</dbReference>
<accession>Q4QHF3</accession>
<evidence type="ECO:0000256" key="1">
    <source>
        <dbReference type="SAM" id="Phobius"/>
    </source>
</evidence>
<reference evidence="3 4" key="2">
    <citation type="journal article" date="2011" name="Genome Res.">
        <title>Chromosome and gene copy number variation allow major structural change between species and strains of Leishmania.</title>
        <authorList>
            <person name="Rogers M.B."/>
            <person name="Hilley J.D."/>
            <person name="Dickens N.J."/>
            <person name="Wilkes J."/>
            <person name="Bates P.A."/>
            <person name="Depledge D.P."/>
            <person name="Harris D."/>
            <person name="Her Y."/>
            <person name="Herzyk P."/>
            <person name="Imamura H."/>
            <person name="Otto T.D."/>
            <person name="Sanders M."/>
            <person name="Seeger K."/>
            <person name="Dujardin J.C."/>
            <person name="Berriman M."/>
            <person name="Smith D.F."/>
            <person name="Hertz-Fowler C."/>
            <person name="Mottram J.C."/>
        </authorList>
    </citation>
    <scope>NUCLEOTIDE SEQUENCE [LARGE SCALE GENOMIC DNA]</scope>
    <source>
        <strain evidence="4">MHOM/IL/81/Friedlin</strain>
    </source>
</reference>
<dbReference type="GeneID" id="5649664"/>
<dbReference type="InParanoid" id="Q4QHF3"/>
<protein>
    <submittedName>
        <fullName evidence="3">Uncharacterized protein</fullName>
    </submittedName>
</protein>
<keyword evidence="1" id="KW-1133">Transmembrane helix</keyword>
<evidence type="ECO:0000313" key="3">
    <source>
        <dbReference type="EMBL" id="CAJ02689.1"/>
    </source>
</evidence>
<keyword evidence="1" id="KW-0812">Transmembrane</keyword>
<dbReference type="HOGENOM" id="CLU_371131_0_0_1"/>
<dbReference type="VEuPathDB" id="TriTrypDB:LMJLV39_100012300"/>
<dbReference type="Proteomes" id="UP000000542">
    <property type="component" value="Chromosome 10"/>
</dbReference>
<dbReference type="VEuPathDB" id="TriTrypDB:LMJFC_100013700"/>
<dbReference type="GO" id="GO:0031981">
    <property type="term" value="C:nuclear lumen"/>
    <property type="evidence" value="ECO:0000266"/>
    <property type="project" value="GeneDB"/>
</dbReference>
<gene>
    <name evidence="3" type="ORF">LMJF_10_0620</name>
</gene>
<dbReference type="OMA" id="CGTGCIV"/>
<keyword evidence="1" id="KW-0472">Membrane</keyword>
<name>Q4QHF3_LEIMA</name>
<keyword evidence="2" id="KW-0732">Signal</keyword>
<evidence type="ECO:0000256" key="2">
    <source>
        <dbReference type="SAM" id="SignalP"/>
    </source>
</evidence>
<feature type="transmembrane region" description="Helical" evidence="1">
    <location>
        <begin position="697"/>
        <end position="718"/>
    </location>
</feature>
<dbReference type="AlphaFoldDB" id="Q4QHF3"/>
<feature type="signal peptide" evidence="2">
    <location>
        <begin position="1"/>
        <end position="34"/>
    </location>
</feature>
<proteinExistence type="predicted"/>
<dbReference type="eggNOG" id="ENOG502RZRR">
    <property type="taxonomic scope" value="Eukaryota"/>
</dbReference>
<dbReference type="GO" id="GO:0097014">
    <property type="term" value="C:ciliary plasm"/>
    <property type="evidence" value="ECO:0000266"/>
    <property type="project" value="GeneDB"/>
</dbReference>
<organism evidence="3 4">
    <name type="scientific">Leishmania major</name>
    <dbReference type="NCBI Taxonomy" id="5664"/>
    <lineage>
        <taxon>Eukaryota</taxon>
        <taxon>Discoba</taxon>
        <taxon>Euglenozoa</taxon>
        <taxon>Kinetoplastea</taxon>
        <taxon>Metakinetoplastina</taxon>
        <taxon>Trypanosomatida</taxon>
        <taxon>Trypanosomatidae</taxon>
        <taxon>Leishmaniinae</taxon>
        <taxon>Leishmania</taxon>
    </lineage>
</organism>
<evidence type="ECO:0000313" key="4">
    <source>
        <dbReference type="Proteomes" id="UP000000542"/>
    </source>
</evidence>
<dbReference type="InterPro" id="IPR006311">
    <property type="entry name" value="TAT_signal"/>
</dbReference>
<dbReference type="KEGG" id="lma:LMJF_10_0620"/>
<dbReference type="RefSeq" id="XP_001681395.1">
    <property type="nucleotide sequence ID" value="XM_001681343.1"/>
</dbReference>
<dbReference type="VEuPathDB" id="TriTrypDB:LMJSD75_100012400"/>